<protein>
    <submittedName>
        <fullName evidence="1">Uncharacterized protein</fullName>
    </submittedName>
</protein>
<reference evidence="1 2" key="1">
    <citation type="submission" date="2020-07" db="EMBL/GenBank/DDBJ databases">
        <title>Sequencing the genomes of 1000 actinobacteria strains.</title>
        <authorList>
            <person name="Klenk H.-P."/>
        </authorList>
    </citation>
    <scope>NUCLEOTIDE SEQUENCE [LARGE SCALE GENOMIC DNA]</scope>
    <source>
        <strain evidence="1 2">DSM 45763</strain>
    </source>
</reference>
<accession>A0A852V121</accession>
<dbReference type="EMBL" id="JACCCO010000002">
    <property type="protein sequence ID" value="NYF42179.1"/>
    <property type="molecule type" value="Genomic_DNA"/>
</dbReference>
<comment type="caution">
    <text evidence="1">The sequence shown here is derived from an EMBL/GenBank/DDBJ whole genome shotgun (WGS) entry which is preliminary data.</text>
</comment>
<organism evidence="1 2">
    <name type="scientific">Streptosporangium sandarakinum</name>
    <dbReference type="NCBI Taxonomy" id="1260955"/>
    <lineage>
        <taxon>Bacteria</taxon>
        <taxon>Bacillati</taxon>
        <taxon>Actinomycetota</taxon>
        <taxon>Actinomycetes</taxon>
        <taxon>Streptosporangiales</taxon>
        <taxon>Streptosporangiaceae</taxon>
        <taxon>Streptosporangium</taxon>
    </lineage>
</organism>
<dbReference type="AlphaFoldDB" id="A0A852V121"/>
<name>A0A852V121_9ACTN</name>
<dbReference type="Proteomes" id="UP000576393">
    <property type="component" value="Unassembled WGS sequence"/>
</dbReference>
<gene>
    <name evidence="1" type="ORF">HDA43_004380</name>
</gene>
<evidence type="ECO:0000313" key="2">
    <source>
        <dbReference type="Proteomes" id="UP000576393"/>
    </source>
</evidence>
<keyword evidence="2" id="KW-1185">Reference proteome</keyword>
<proteinExistence type="predicted"/>
<sequence>MVLKTGAGPGSRPGSGIDDPHFCWMVGGSMPCLADGSVWRDPDGSYGDAIGEFGLYDDVCAEGSSLLHSGLTYMMGGRKAAYRND</sequence>
<evidence type="ECO:0000313" key="1">
    <source>
        <dbReference type="EMBL" id="NYF42179.1"/>
    </source>
</evidence>